<reference evidence="1 2" key="2">
    <citation type="journal article" date="2011" name="ISME J.">
        <title>RNA-seq reveals cooperative metabolic interactions between two termite-gut spirochete species in co-culture.</title>
        <authorList>
            <person name="Rosenthal A.Z."/>
            <person name="Matson E.G."/>
            <person name="Eldar A."/>
            <person name="Leadbetter J.R."/>
        </authorList>
    </citation>
    <scope>NUCLEOTIDE SEQUENCE [LARGE SCALE GENOMIC DNA]</scope>
    <source>
        <strain evidence="2">ATCC BAA-888 / DSM 13862 / ZAS-9</strain>
    </source>
</reference>
<reference evidence="2" key="1">
    <citation type="submission" date="2009-12" db="EMBL/GenBank/DDBJ databases">
        <title>Complete sequence of Treponema azotonutricium strain ZAS-9.</title>
        <authorList>
            <person name="Tetu S.G."/>
            <person name="Matson E."/>
            <person name="Ren Q."/>
            <person name="Seshadri R."/>
            <person name="Elbourne L."/>
            <person name="Hassan K.A."/>
            <person name="Durkin A."/>
            <person name="Radune D."/>
            <person name="Mohamoud Y."/>
            <person name="Shay R."/>
            <person name="Jin S."/>
            <person name="Zhang X."/>
            <person name="Lucey K."/>
            <person name="Ballor N.R."/>
            <person name="Ottesen E."/>
            <person name="Rosenthal R."/>
            <person name="Allen A."/>
            <person name="Leadbetter J.R."/>
            <person name="Paulsen I.T."/>
        </authorList>
    </citation>
    <scope>NUCLEOTIDE SEQUENCE [LARGE SCALE GENOMIC DNA]</scope>
    <source>
        <strain evidence="2">ATCC BAA-888 / DSM 13862 / ZAS-9</strain>
    </source>
</reference>
<evidence type="ECO:0000313" key="2">
    <source>
        <dbReference type="Proteomes" id="UP000009222"/>
    </source>
</evidence>
<dbReference type="EMBL" id="CP001841">
    <property type="protein sequence ID" value="AEF80371.1"/>
    <property type="molecule type" value="Genomic_DNA"/>
</dbReference>
<proteinExistence type="predicted"/>
<dbReference type="KEGG" id="taz:TREAZ_0741"/>
<dbReference type="AlphaFoldDB" id="F5YA90"/>
<evidence type="ECO:0000313" key="1">
    <source>
        <dbReference type="EMBL" id="AEF80371.1"/>
    </source>
</evidence>
<name>F5YA90_LEAAZ</name>
<organism evidence="1 2">
    <name type="scientific">Leadbettera azotonutricia (strain ATCC BAA-888 / DSM 13862 / ZAS-9)</name>
    <name type="common">Treponema azotonutricium</name>
    <dbReference type="NCBI Taxonomy" id="545695"/>
    <lineage>
        <taxon>Bacteria</taxon>
        <taxon>Pseudomonadati</taxon>
        <taxon>Spirochaetota</taxon>
        <taxon>Spirochaetia</taxon>
        <taxon>Spirochaetales</taxon>
        <taxon>Breznakiellaceae</taxon>
        <taxon>Leadbettera</taxon>
    </lineage>
</organism>
<keyword evidence="2" id="KW-1185">Reference proteome</keyword>
<dbReference type="InParanoid" id="F5YA90"/>
<gene>
    <name evidence="1" type="ordered locus">TREAZ_0741</name>
</gene>
<dbReference type="HOGENOM" id="CLU_3105011_0_0_12"/>
<protein>
    <submittedName>
        <fullName evidence="1">Uncharacterized protein</fullName>
    </submittedName>
</protein>
<dbReference type="RefSeq" id="WP_015711224.1">
    <property type="nucleotide sequence ID" value="NC_015577.1"/>
</dbReference>
<dbReference type="Proteomes" id="UP000009222">
    <property type="component" value="Chromosome"/>
</dbReference>
<sequence length="51" mass="5801">MYALRRDISRLDEKPEQPVYMGGTFRGTDFSIEGIMFSGVDVYVKTVSISH</sequence>
<accession>F5YA90</accession>